<feature type="non-terminal residue" evidence="1">
    <location>
        <position position="1"/>
    </location>
</feature>
<proteinExistence type="predicted"/>
<evidence type="ECO:0000313" key="1">
    <source>
        <dbReference type="EMBL" id="TBU51021.1"/>
    </source>
</evidence>
<organism evidence="1 2">
    <name type="scientific">Dichomitus squalens</name>
    <dbReference type="NCBI Taxonomy" id="114155"/>
    <lineage>
        <taxon>Eukaryota</taxon>
        <taxon>Fungi</taxon>
        <taxon>Dikarya</taxon>
        <taxon>Basidiomycota</taxon>
        <taxon>Agaricomycotina</taxon>
        <taxon>Agaricomycetes</taxon>
        <taxon>Polyporales</taxon>
        <taxon>Polyporaceae</taxon>
        <taxon>Dichomitus</taxon>
    </lineage>
</organism>
<feature type="non-terminal residue" evidence="1">
    <location>
        <position position="98"/>
    </location>
</feature>
<evidence type="ECO:0000313" key="2">
    <source>
        <dbReference type="Proteomes" id="UP000292082"/>
    </source>
</evidence>
<sequence>EVEILALPSDLGEDAFKRSKCLELAFGEMQIRVGLAYDLIAALKQSIGRKSATVMSKRKHARGQKDNIHANSQITSVHLQIRRLAAQYNNNFTRMNTL</sequence>
<dbReference type="Proteomes" id="UP000292082">
    <property type="component" value="Unassembled WGS sequence"/>
</dbReference>
<dbReference type="AlphaFoldDB" id="A0A4Q9PDI4"/>
<dbReference type="EMBL" id="ML145442">
    <property type="protein sequence ID" value="TBU51021.1"/>
    <property type="molecule type" value="Genomic_DNA"/>
</dbReference>
<keyword evidence="2" id="KW-1185">Reference proteome</keyword>
<gene>
    <name evidence="1" type="ORF">BD310DRAFT_788550</name>
</gene>
<name>A0A4Q9PDI4_9APHY</name>
<reference evidence="1 2" key="1">
    <citation type="submission" date="2019-01" db="EMBL/GenBank/DDBJ databases">
        <title>Draft genome sequences of three monokaryotic isolates of the white-rot basidiomycete fungus Dichomitus squalens.</title>
        <authorList>
            <consortium name="DOE Joint Genome Institute"/>
            <person name="Lopez S.C."/>
            <person name="Andreopoulos B."/>
            <person name="Pangilinan J."/>
            <person name="Lipzen A."/>
            <person name="Riley R."/>
            <person name="Ahrendt S."/>
            <person name="Ng V."/>
            <person name="Barry K."/>
            <person name="Daum C."/>
            <person name="Grigoriev I.V."/>
            <person name="Hilden K.S."/>
            <person name="Makela M.R."/>
            <person name="de Vries R.P."/>
        </authorList>
    </citation>
    <scope>NUCLEOTIDE SEQUENCE [LARGE SCALE GENOMIC DNA]</scope>
    <source>
        <strain evidence="1 2">CBS 464.89</strain>
    </source>
</reference>
<protein>
    <submittedName>
        <fullName evidence="1">Uncharacterized protein</fullName>
    </submittedName>
</protein>
<accession>A0A4Q9PDI4</accession>